<evidence type="ECO:0000256" key="5">
    <source>
        <dbReference type="ARBA" id="ARBA00023136"/>
    </source>
</evidence>
<organism evidence="9">
    <name type="scientific">Drosophila grimshawi</name>
    <name type="common">Hawaiian fruit fly</name>
    <name type="synonym">Idiomyia grimshawi</name>
    <dbReference type="NCBI Taxonomy" id="7222"/>
    <lineage>
        <taxon>Eukaryota</taxon>
        <taxon>Metazoa</taxon>
        <taxon>Ecdysozoa</taxon>
        <taxon>Arthropoda</taxon>
        <taxon>Hexapoda</taxon>
        <taxon>Insecta</taxon>
        <taxon>Pterygota</taxon>
        <taxon>Neoptera</taxon>
        <taxon>Endopterygota</taxon>
        <taxon>Diptera</taxon>
        <taxon>Brachycera</taxon>
        <taxon>Muscomorpha</taxon>
        <taxon>Ephydroidea</taxon>
        <taxon>Drosophilidae</taxon>
        <taxon>Drosophila</taxon>
        <taxon>Hawaiian Drosophila</taxon>
    </lineage>
</organism>
<evidence type="ECO:0000313" key="9">
    <source>
        <dbReference type="Proteomes" id="UP000001070"/>
    </source>
</evidence>
<dbReference type="GO" id="GO:1901858">
    <property type="term" value="P:regulation of mitochondrial DNA metabolic process"/>
    <property type="evidence" value="ECO:0007669"/>
    <property type="project" value="TreeGrafter"/>
</dbReference>
<evidence type="ECO:0000256" key="4">
    <source>
        <dbReference type="ARBA" id="ARBA00022989"/>
    </source>
</evidence>
<dbReference type="InterPro" id="IPR007248">
    <property type="entry name" value="Mpv17_PMP22"/>
</dbReference>
<dbReference type="KEGG" id="dgr:6565679"/>
<dbReference type="GO" id="GO:0015267">
    <property type="term" value="F:channel activity"/>
    <property type="evidence" value="ECO:0007669"/>
    <property type="project" value="TreeGrafter"/>
</dbReference>
<evidence type="ECO:0000256" key="1">
    <source>
        <dbReference type="ARBA" id="ARBA00004141"/>
    </source>
</evidence>
<dbReference type="FunCoup" id="B4JMR7">
    <property type="interactions" value="396"/>
</dbReference>
<protein>
    <recommendedName>
        <fullName evidence="6">Mitochondrial inner membrane protein Mpv17</fullName>
    </recommendedName>
</protein>
<keyword evidence="5" id="KW-0472">Membrane</keyword>
<proteinExistence type="inferred from homology"/>
<keyword evidence="4" id="KW-1133">Transmembrane helix</keyword>
<sequence>MALRGYLREGLNAALIMGAGDAIAQLVIEKKPFQDWDIARTARFTTLGLVFVGPALRKWYGTLDTFVSKQQSATRRGLKKMIIDQSCFAPPFTLVLSYVVPCINGEQHGRIVDRIKENYLSIMQRNYMLWPMAQTINFSLMPIQYQVIFAQIVAVFWNCYLSTKLNER</sequence>
<dbReference type="Pfam" id="PF04117">
    <property type="entry name" value="Mpv17_PMP22"/>
    <property type="match status" value="1"/>
</dbReference>
<accession>B4JMR7</accession>
<dbReference type="PhylomeDB" id="B4JMR7"/>
<name>B4JMR7_DROGR</name>
<evidence type="ECO:0000256" key="2">
    <source>
        <dbReference type="ARBA" id="ARBA00006824"/>
    </source>
</evidence>
<dbReference type="InParanoid" id="B4JMR7"/>
<dbReference type="STRING" id="7222.B4JMR7"/>
<gene>
    <name evidence="8" type="primary">Dgri\GH24679</name>
    <name evidence="8" type="ORF">Dgri_GH24679</name>
</gene>
<comment type="subcellular location">
    <subcellularLocation>
        <location evidence="1">Membrane</location>
        <topology evidence="1">Multi-pass membrane protein</topology>
    </subcellularLocation>
</comment>
<dbReference type="AlphaFoldDB" id="B4JMR7"/>
<evidence type="ECO:0000256" key="7">
    <source>
        <dbReference type="RuleBase" id="RU363053"/>
    </source>
</evidence>
<keyword evidence="3" id="KW-0812">Transmembrane</keyword>
<evidence type="ECO:0000313" key="8">
    <source>
        <dbReference type="EMBL" id="EDV92010.1"/>
    </source>
</evidence>
<dbReference type="OMA" id="WYQSKLA"/>
<dbReference type="eggNOG" id="KOG1944">
    <property type="taxonomic scope" value="Eukaryota"/>
</dbReference>
<comment type="similarity">
    <text evidence="2 7">Belongs to the peroxisomal membrane protein PXMP2/4 family.</text>
</comment>
<dbReference type="OrthoDB" id="430207at2759"/>
<evidence type="ECO:0000256" key="6">
    <source>
        <dbReference type="ARBA" id="ARBA00049743"/>
    </source>
</evidence>
<reference evidence="8 9" key="1">
    <citation type="journal article" date="2007" name="Nature">
        <title>Evolution of genes and genomes on the Drosophila phylogeny.</title>
        <authorList>
            <consortium name="Drosophila 12 Genomes Consortium"/>
            <person name="Clark A.G."/>
            <person name="Eisen M.B."/>
            <person name="Smith D.R."/>
            <person name="Bergman C.M."/>
            <person name="Oliver B."/>
            <person name="Markow T.A."/>
            <person name="Kaufman T.C."/>
            <person name="Kellis M."/>
            <person name="Gelbart W."/>
            <person name="Iyer V.N."/>
            <person name="Pollard D.A."/>
            <person name="Sackton T.B."/>
            <person name="Larracuente A.M."/>
            <person name="Singh N.D."/>
            <person name="Abad J.P."/>
            <person name="Abt D.N."/>
            <person name="Adryan B."/>
            <person name="Aguade M."/>
            <person name="Akashi H."/>
            <person name="Anderson W.W."/>
            <person name="Aquadro C.F."/>
            <person name="Ardell D.H."/>
            <person name="Arguello R."/>
            <person name="Artieri C.G."/>
            <person name="Barbash D.A."/>
            <person name="Barker D."/>
            <person name="Barsanti P."/>
            <person name="Batterham P."/>
            <person name="Batzoglou S."/>
            <person name="Begun D."/>
            <person name="Bhutkar A."/>
            <person name="Blanco E."/>
            <person name="Bosak S.A."/>
            <person name="Bradley R.K."/>
            <person name="Brand A.D."/>
            <person name="Brent M.R."/>
            <person name="Brooks A.N."/>
            <person name="Brown R.H."/>
            <person name="Butlin R.K."/>
            <person name="Caggese C."/>
            <person name="Calvi B.R."/>
            <person name="Bernardo de Carvalho A."/>
            <person name="Caspi A."/>
            <person name="Castrezana S."/>
            <person name="Celniker S.E."/>
            <person name="Chang J.L."/>
            <person name="Chapple C."/>
            <person name="Chatterji S."/>
            <person name="Chinwalla A."/>
            <person name="Civetta A."/>
            <person name="Clifton S.W."/>
            <person name="Comeron J.M."/>
            <person name="Costello J.C."/>
            <person name="Coyne J.A."/>
            <person name="Daub J."/>
            <person name="David R.G."/>
            <person name="Delcher A.L."/>
            <person name="Delehaunty K."/>
            <person name="Do C.B."/>
            <person name="Ebling H."/>
            <person name="Edwards K."/>
            <person name="Eickbush T."/>
            <person name="Evans J.D."/>
            <person name="Filipski A."/>
            <person name="Findeiss S."/>
            <person name="Freyhult E."/>
            <person name="Fulton L."/>
            <person name="Fulton R."/>
            <person name="Garcia A.C."/>
            <person name="Gardiner A."/>
            <person name="Garfield D.A."/>
            <person name="Garvin B.E."/>
            <person name="Gibson G."/>
            <person name="Gilbert D."/>
            <person name="Gnerre S."/>
            <person name="Godfrey J."/>
            <person name="Good R."/>
            <person name="Gotea V."/>
            <person name="Gravely B."/>
            <person name="Greenberg A.J."/>
            <person name="Griffiths-Jones S."/>
            <person name="Gross S."/>
            <person name="Guigo R."/>
            <person name="Gustafson E.A."/>
            <person name="Haerty W."/>
            <person name="Hahn M.W."/>
            <person name="Halligan D.L."/>
            <person name="Halpern A.L."/>
            <person name="Halter G.M."/>
            <person name="Han M.V."/>
            <person name="Heger A."/>
            <person name="Hillier L."/>
            <person name="Hinrichs A.S."/>
            <person name="Holmes I."/>
            <person name="Hoskins R.A."/>
            <person name="Hubisz M.J."/>
            <person name="Hultmark D."/>
            <person name="Huntley M.A."/>
            <person name="Jaffe D.B."/>
            <person name="Jagadeeshan S."/>
            <person name="Jeck W.R."/>
            <person name="Johnson J."/>
            <person name="Jones C.D."/>
            <person name="Jordan W.C."/>
            <person name="Karpen G.H."/>
            <person name="Kataoka E."/>
            <person name="Keightley P.D."/>
            <person name="Kheradpour P."/>
            <person name="Kirkness E.F."/>
            <person name="Koerich L.B."/>
            <person name="Kristiansen K."/>
            <person name="Kudrna D."/>
            <person name="Kulathinal R.J."/>
            <person name="Kumar S."/>
            <person name="Kwok R."/>
            <person name="Lander E."/>
            <person name="Langley C.H."/>
            <person name="Lapoint R."/>
            <person name="Lazzaro B.P."/>
            <person name="Lee S.J."/>
            <person name="Levesque L."/>
            <person name="Li R."/>
            <person name="Lin C.F."/>
            <person name="Lin M.F."/>
            <person name="Lindblad-Toh K."/>
            <person name="Llopart A."/>
            <person name="Long M."/>
            <person name="Low L."/>
            <person name="Lozovsky E."/>
            <person name="Lu J."/>
            <person name="Luo M."/>
            <person name="Machado C.A."/>
            <person name="Makalowski W."/>
            <person name="Marzo M."/>
            <person name="Matsuda M."/>
            <person name="Matzkin L."/>
            <person name="McAllister B."/>
            <person name="McBride C.S."/>
            <person name="McKernan B."/>
            <person name="McKernan K."/>
            <person name="Mendez-Lago M."/>
            <person name="Minx P."/>
            <person name="Mollenhauer M.U."/>
            <person name="Montooth K."/>
            <person name="Mount S.M."/>
            <person name="Mu X."/>
            <person name="Myers E."/>
            <person name="Negre B."/>
            <person name="Newfeld S."/>
            <person name="Nielsen R."/>
            <person name="Noor M.A."/>
            <person name="O'Grady P."/>
            <person name="Pachter L."/>
            <person name="Papaceit M."/>
            <person name="Parisi M.J."/>
            <person name="Parisi M."/>
            <person name="Parts L."/>
            <person name="Pedersen J.S."/>
            <person name="Pesole G."/>
            <person name="Phillippy A.M."/>
            <person name="Ponting C.P."/>
            <person name="Pop M."/>
            <person name="Porcelli D."/>
            <person name="Powell J.R."/>
            <person name="Prohaska S."/>
            <person name="Pruitt K."/>
            <person name="Puig M."/>
            <person name="Quesneville H."/>
            <person name="Ram K.R."/>
            <person name="Rand D."/>
            <person name="Rasmussen M.D."/>
            <person name="Reed L.K."/>
            <person name="Reenan R."/>
            <person name="Reily A."/>
            <person name="Remington K.A."/>
            <person name="Rieger T.T."/>
            <person name="Ritchie M.G."/>
            <person name="Robin C."/>
            <person name="Rogers Y.H."/>
            <person name="Rohde C."/>
            <person name="Rozas J."/>
            <person name="Rubenfield M.J."/>
            <person name="Ruiz A."/>
            <person name="Russo S."/>
            <person name="Salzberg S.L."/>
            <person name="Sanchez-Gracia A."/>
            <person name="Saranga D.J."/>
            <person name="Sato H."/>
            <person name="Schaeffer S.W."/>
            <person name="Schatz M.C."/>
            <person name="Schlenke T."/>
            <person name="Schwartz R."/>
            <person name="Segarra C."/>
            <person name="Singh R.S."/>
            <person name="Sirot L."/>
            <person name="Sirota M."/>
            <person name="Sisneros N.B."/>
            <person name="Smith C.D."/>
            <person name="Smith T.F."/>
            <person name="Spieth J."/>
            <person name="Stage D.E."/>
            <person name="Stark A."/>
            <person name="Stephan W."/>
            <person name="Strausberg R.L."/>
            <person name="Strempel S."/>
            <person name="Sturgill D."/>
            <person name="Sutton G."/>
            <person name="Sutton G.G."/>
            <person name="Tao W."/>
            <person name="Teichmann S."/>
            <person name="Tobari Y.N."/>
            <person name="Tomimura Y."/>
            <person name="Tsolas J.M."/>
            <person name="Valente V.L."/>
            <person name="Venter E."/>
            <person name="Venter J.C."/>
            <person name="Vicario S."/>
            <person name="Vieira F.G."/>
            <person name="Vilella A.J."/>
            <person name="Villasante A."/>
            <person name="Walenz B."/>
            <person name="Wang J."/>
            <person name="Wasserman M."/>
            <person name="Watts T."/>
            <person name="Wilson D."/>
            <person name="Wilson R.K."/>
            <person name="Wing R.A."/>
            <person name="Wolfner M.F."/>
            <person name="Wong A."/>
            <person name="Wong G.K."/>
            <person name="Wu C.I."/>
            <person name="Wu G."/>
            <person name="Yamamoto D."/>
            <person name="Yang H.P."/>
            <person name="Yang S.P."/>
            <person name="Yorke J.A."/>
            <person name="Yoshida K."/>
            <person name="Zdobnov E."/>
            <person name="Zhang P."/>
            <person name="Zhang Y."/>
            <person name="Zimin A.V."/>
            <person name="Baldwin J."/>
            <person name="Abdouelleil A."/>
            <person name="Abdulkadir J."/>
            <person name="Abebe A."/>
            <person name="Abera B."/>
            <person name="Abreu J."/>
            <person name="Acer S.C."/>
            <person name="Aftuck L."/>
            <person name="Alexander A."/>
            <person name="An P."/>
            <person name="Anderson E."/>
            <person name="Anderson S."/>
            <person name="Arachi H."/>
            <person name="Azer M."/>
            <person name="Bachantsang P."/>
            <person name="Barry A."/>
            <person name="Bayul T."/>
            <person name="Berlin A."/>
            <person name="Bessette D."/>
            <person name="Bloom T."/>
            <person name="Blye J."/>
            <person name="Boguslavskiy L."/>
            <person name="Bonnet C."/>
            <person name="Boukhgalter B."/>
            <person name="Bourzgui I."/>
            <person name="Brown A."/>
            <person name="Cahill P."/>
            <person name="Channer S."/>
            <person name="Cheshatsang Y."/>
            <person name="Chuda L."/>
            <person name="Citroen M."/>
            <person name="Collymore A."/>
            <person name="Cooke P."/>
            <person name="Costello M."/>
            <person name="D'Aco K."/>
            <person name="Daza R."/>
            <person name="De Haan G."/>
            <person name="DeGray S."/>
            <person name="DeMaso C."/>
            <person name="Dhargay N."/>
            <person name="Dooley K."/>
            <person name="Dooley E."/>
            <person name="Doricent M."/>
            <person name="Dorje P."/>
            <person name="Dorjee K."/>
            <person name="Dupes A."/>
            <person name="Elong R."/>
            <person name="Falk J."/>
            <person name="Farina A."/>
            <person name="Faro S."/>
            <person name="Ferguson D."/>
            <person name="Fisher S."/>
            <person name="Foley C.D."/>
            <person name="Franke A."/>
            <person name="Friedrich D."/>
            <person name="Gadbois L."/>
            <person name="Gearin G."/>
            <person name="Gearin C.R."/>
            <person name="Giannoukos G."/>
            <person name="Goode T."/>
            <person name="Graham J."/>
            <person name="Grandbois E."/>
            <person name="Grewal S."/>
            <person name="Gyaltsen K."/>
            <person name="Hafez N."/>
            <person name="Hagos B."/>
            <person name="Hall J."/>
            <person name="Henson C."/>
            <person name="Hollinger A."/>
            <person name="Honan T."/>
            <person name="Huard M.D."/>
            <person name="Hughes L."/>
            <person name="Hurhula B."/>
            <person name="Husby M.E."/>
            <person name="Kamat A."/>
            <person name="Kanga B."/>
            <person name="Kashin S."/>
            <person name="Khazanovich D."/>
            <person name="Kisner P."/>
            <person name="Lance K."/>
            <person name="Lara M."/>
            <person name="Lee W."/>
            <person name="Lennon N."/>
            <person name="Letendre F."/>
            <person name="LeVine R."/>
            <person name="Lipovsky A."/>
            <person name="Liu X."/>
            <person name="Liu J."/>
            <person name="Liu S."/>
            <person name="Lokyitsang T."/>
            <person name="Lokyitsang Y."/>
            <person name="Lubonja R."/>
            <person name="Lui A."/>
            <person name="MacDonald P."/>
            <person name="Magnisalis V."/>
            <person name="Maru K."/>
            <person name="Matthews C."/>
            <person name="McCusker W."/>
            <person name="McDonough S."/>
            <person name="Mehta T."/>
            <person name="Meldrim J."/>
            <person name="Meneus L."/>
            <person name="Mihai O."/>
            <person name="Mihalev A."/>
            <person name="Mihova T."/>
            <person name="Mittelman R."/>
            <person name="Mlenga V."/>
            <person name="Montmayeur A."/>
            <person name="Mulrain L."/>
            <person name="Navidi A."/>
            <person name="Naylor J."/>
            <person name="Negash T."/>
            <person name="Nguyen T."/>
            <person name="Nguyen N."/>
            <person name="Nicol R."/>
            <person name="Norbu C."/>
            <person name="Norbu N."/>
            <person name="Novod N."/>
            <person name="O'Neill B."/>
            <person name="Osman S."/>
            <person name="Markiewicz E."/>
            <person name="Oyono O.L."/>
            <person name="Patti C."/>
            <person name="Phunkhang P."/>
            <person name="Pierre F."/>
            <person name="Priest M."/>
            <person name="Raghuraman S."/>
            <person name="Rege F."/>
            <person name="Reyes R."/>
            <person name="Rise C."/>
            <person name="Rogov P."/>
            <person name="Ross K."/>
            <person name="Ryan E."/>
            <person name="Settipalli S."/>
            <person name="Shea T."/>
            <person name="Sherpa N."/>
            <person name="Shi L."/>
            <person name="Shih D."/>
            <person name="Sparrow T."/>
            <person name="Spaulding J."/>
            <person name="Stalker J."/>
            <person name="Stange-Thomann N."/>
            <person name="Stavropoulos S."/>
            <person name="Stone C."/>
            <person name="Strader C."/>
            <person name="Tesfaye S."/>
            <person name="Thomson T."/>
            <person name="Thoulutsang Y."/>
            <person name="Thoulutsang D."/>
            <person name="Topham K."/>
            <person name="Topping I."/>
            <person name="Tsamla T."/>
            <person name="Vassiliev H."/>
            <person name="Vo A."/>
            <person name="Wangchuk T."/>
            <person name="Wangdi T."/>
            <person name="Weiand M."/>
            <person name="Wilkinson J."/>
            <person name="Wilson A."/>
            <person name="Yadav S."/>
            <person name="Young G."/>
            <person name="Yu Q."/>
            <person name="Zembek L."/>
            <person name="Zhong D."/>
            <person name="Zimmer A."/>
            <person name="Zwirko Z."/>
            <person name="Jaffe D.B."/>
            <person name="Alvarez P."/>
            <person name="Brockman W."/>
            <person name="Butler J."/>
            <person name="Chin C."/>
            <person name="Gnerre S."/>
            <person name="Grabherr M."/>
            <person name="Kleber M."/>
            <person name="Mauceli E."/>
            <person name="MacCallum I."/>
        </authorList>
    </citation>
    <scope>NUCLEOTIDE SEQUENCE [LARGE SCALE GENOMIC DNA]</scope>
    <source>
        <strain evidence="9">Tucson 15287-2541.00</strain>
    </source>
</reference>
<dbReference type="GO" id="GO:0016020">
    <property type="term" value="C:membrane"/>
    <property type="evidence" value="ECO:0007669"/>
    <property type="project" value="UniProtKB-SubCell"/>
</dbReference>
<dbReference type="GO" id="GO:0005739">
    <property type="term" value="C:mitochondrion"/>
    <property type="evidence" value="ECO:0007669"/>
    <property type="project" value="TreeGrafter"/>
</dbReference>
<dbReference type="HOGENOM" id="CLU_049109_8_3_1"/>
<dbReference type="Proteomes" id="UP000001070">
    <property type="component" value="Unassembled WGS sequence"/>
</dbReference>
<dbReference type="PANTHER" id="PTHR11266:SF17">
    <property type="entry name" value="PROTEIN MPV17"/>
    <property type="match status" value="1"/>
</dbReference>
<dbReference type="EMBL" id="CH916371">
    <property type="protein sequence ID" value="EDV92010.1"/>
    <property type="molecule type" value="Genomic_DNA"/>
</dbReference>
<dbReference type="PANTHER" id="PTHR11266">
    <property type="entry name" value="PEROXISOMAL MEMBRANE PROTEIN 2, PXMP2 MPV17"/>
    <property type="match status" value="1"/>
</dbReference>
<keyword evidence="9" id="KW-1185">Reference proteome</keyword>
<evidence type="ECO:0000256" key="3">
    <source>
        <dbReference type="ARBA" id="ARBA00022692"/>
    </source>
</evidence>